<dbReference type="Gene3D" id="3.90.550.20">
    <property type="match status" value="1"/>
</dbReference>
<dbReference type="Pfam" id="PF16849">
    <property type="entry name" value="Glyco_transf_88"/>
    <property type="match status" value="1"/>
</dbReference>
<evidence type="ECO:0000256" key="1">
    <source>
        <dbReference type="SAM" id="Coils"/>
    </source>
</evidence>
<feature type="domain" description="Lgt1 glycosyltransferase" evidence="2">
    <location>
        <begin position="210"/>
        <end position="630"/>
    </location>
</feature>
<dbReference type="AlphaFoldDB" id="A0AAV2UXS6"/>
<gene>
    <name evidence="3" type="primary">lgt3</name>
    <name evidence="3" type="ORF">LPO_1488</name>
</gene>
<dbReference type="KEGG" id="lpo:LPO_1488"/>
<evidence type="ECO:0000259" key="2">
    <source>
        <dbReference type="Pfam" id="PF16849"/>
    </source>
</evidence>
<protein>
    <submittedName>
        <fullName evidence="3">Substrate of the Dot/Icm secretion system</fullName>
    </submittedName>
</protein>
<dbReference type="InterPro" id="IPR031757">
    <property type="entry name" value="Lgt1_Glycosyltransf"/>
</dbReference>
<dbReference type="RefSeq" id="WP_014841618.1">
    <property type="nucleotide sequence ID" value="NC_018139.1"/>
</dbReference>
<accession>A0AAV2UXS6</accession>
<evidence type="ECO:0000313" key="3">
    <source>
        <dbReference type="EMBL" id="CCD05522.1"/>
    </source>
</evidence>
<organism evidence="3 4">
    <name type="scientific">Legionella pneumophila subsp. pneumophila</name>
    <dbReference type="NCBI Taxonomy" id="91891"/>
    <lineage>
        <taxon>Bacteria</taxon>
        <taxon>Pseudomonadati</taxon>
        <taxon>Pseudomonadota</taxon>
        <taxon>Gammaproteobacteria</taxon>
        <taxon>Legionellales</taxon>
        <taxon>Legionellaceae</taxon>
        <taxon>Legionella</taxon>
    </lineage>
</organism>
<feature type="coiled-coil region" evidence="1">
    <location>
        <begin position="628"/>
        <end position="728"/>
    </location>
</feature>
<name>A0AAV2UXS6_LEGPN</name>
<reference evidence="3 4" key="1">
    <citation type="submission" date="2011-07" db="EMBL/GenBank/DDBJ databases">
        <authorList>
            <person name="Genoscope - CEA"/>
        </authorList>
    </citation>
    <scope>NUCLEOTIDE SEQUENCE [LARGE SCALE GENOMIC DNA]</scope>
    <source>
        <strain evidence="4">lorraine</strain>
    </source>
</reference>
<evidence type="ECO:0000313" key="4">
    <source>
        <dbReference type="Proteomes" id="UP000010102"/>
    </source>
</evidence>
<dbReference type="Proteomes" id="UP000010102">
    <property type="component" value="Chromosome"/>
</dbReference>
<keyword evidence="1" id="KW-0175">Coiled coil</keyword>
<dbReference type="EMBL" id="FQ958210">
    <property type="protein sequence ID" value="CCD05522.1"/>
    <property type="molecule type" value="Genomic_DNA"/>
</dbReference>
<proteinExistence type="predicted"/>
<sequence length="873" mass="99624">MKEQQKAIFIENIKSTCVVDEQTAKELADSLLEIHQLNTGVNEQTLINEVFITKFALYLKIGKEVALDWVRKNKDLDTPFPSDAVENQPAQDAKKPVENKVQVYGAMTVGRSPVNKALNQLTNDLLKEVVERGKTQKAQKLRAYIFDQLARRLEASLSQEQINDLYNRIRGTGDYTKSESFSEEQLKILKEKVVPELKRELSDLGNGNVNILGLDVSREDKYAFDTTNIFSVWFSNNPAVYMPQHVKTQVEKTAKLNQPGKTRIVFSSLCLNETAQIDFQQWAKENNIELVDIDSIDLKSVSETDAQLLNLAKDELEGMRKGKGGNPAAASDLVRWVDVIIGESSTYIDIDLPMNDKKVTVEVHSGFPVLLNMGSALTKDGQQPAMENPAFNTDMIAYSKDKEARRQIIEGVAKKIIARYENCAKYIEESKNEELVRLKNSPGYKLFVEKTDGKFDLCTLRAAVSESHQDALSFATFFGAEYFAKTFATQELIPVIKEAIQHQNQDLLTSIIENHIEKQHLNDYPKTPDGIKKLLKSFQGIVYKPLVMEFSGPSAVSSSWVEAISGRSIPRNFEYLAEPMSQPLRVLQHHACVSGKANFSSDNIPKWCELQSDVEKRQQQREDGLSWLPDAQEKLKREGQQAKLEEEQRIKLEEEQRIKLEEEQRIKLEEEQRIKLEEEQRIKLEEEQRIKLEEEQRIKLEEEQRIKLEEEQRIKLEEEQRIKLEEEHKSKKYFAQSDAIDLILNNFENEINSIGAYYAPAKQRAIELLDTLRKYKEEAFNDPSREKLISFAQNTKRAIQEVTPILQKDLGWGDYLTNLAKQLVNAVTFAVAYAVTFGTTGHQGFFALKSSLAVSQSQNLVEALNSELSQKNC</sequence>